<evidence type="ECO:0000313" key="1">
    <source>
        <dbReference type="EMBL" id="EXL89831.1"/>
    </source>
</evidence>
<dbReference type="GeneID" id="42042060"/>
<accession>X0J0G5</accession>
<sequence length="81" mass="9394">MLSAPRFTVRLNIASSRVQFEAEMCFLAFRYGPLRSLEYPIVCYRPHQNCRQNFAGITPCHRMFHRTLICIATNGQTTKIV</sequence>
<proteinExistence type="predicted"/>
<name>X0J0G5_FUSO5</name>
<dbReference type="EMBL" id="KK036318">
    <property type="protein sequence ID" value="EXL89831.1"/>
    <property type="molecule type" value="Genomic_DNA"/>
</dbReference>
<dbReference type="VEuPathDB" id="FungiDB:FOIG_16885"/>
<gene>
    <name evidence="1" type="ORF">FOIG_16885</name>
</gene>
<dbReference type="Proteomes" id="UP000030685">
    <property type="component" value="Unassembled WGS sequence"/>
</dbReference>
<organism evidence="1">
    <name type="scientific">Fusarium odoratissimum (strain NRRL 54006)</name>
    <dbReference type="NCBI Taxonomy" id="1089451"/>
    <lineage>
        <taxon>Eukaryota</taxon>
        <taxon>Fungi</taxon>
        <taxon>Dikarya</taxon>
        <taxon>Ascomycota</taxon>
        <taxon>Pezizomycotina</taxon>
        <taxon>Sordariomycetes</taxon>
        <taxon>Hypocreomycetidae</taxon>
        <taxon>Hypocreales</taxon>
        <taxon>Nectriaceae</taxon>
        <taxon>Fusarium</taxon>
        <taxon>Fusarium oxysporum species complex</taxon>
        <taxon>Fusarium oxysporum f. sp. cubense (strain race 4)</taxon>
    </lineage>
</organism>
<reference evidence="1" key="2">
    <citation type="submission" date="2014-03" db="EMBL/GenBank/DDBJ databases">
        <title>The Genome Annotation of Fusarium oxysporum II5.</title>
        <authorList>
            <consortium name="The Broad Institute Genomics Platform"/>
            <person name="Ma L.-J."/>
            <person name="Corby-Kistler H."/>
            <person name="Broz K."/>
            <person name="Gale L.R."/>
            <person name="Jonkers W."/>
            <person name="O'Donnell K."/>
            <person name="Ploetz R."/>
            <person name="Steinberg C."/>
            <person name="Schwartz D.C."/>
            <person name="VanEtten H."/>
            <person name="Zhou S."/>
            <person name="Young S.K."/>
            <person name="Zeng Q."/>
            <person name="Gargeya S."/>
            <person name="Fitzgerald M."/>
            <person name="Abouelleil A."/>
            <person name="Alvarado L."/>
            <person name="Chapman S.B."/>
            <person name="Gainer-Dewar J."/>
            <person name="Goldberg J."/>
            <person name="Griggs A."/>
            <person name="Gujja S."/>
            <person name="Hansen M."/>
            <person name="Howarth C."/>
            <person name="Imamovic A."/>
            <person name="Ireland A."/>
            <person name="Larimer J."/>
            <person name="McCowan C."/>
            <person name="Murphy C."/>
            <person name="Pearson M."/>
            <person name="Poon T.W."/>
            <person name="Priest M."/>
            <person name="Roberts A."/>
            <person name="Saif S."/>
            <person name="Shea T."/>
            <person name="Sykes S."/>
            <person name="Wortman J."/>
            <person name="Nusbaum C."/>
            <person name="Birren B."/>
        </authorList>
    </citation>
    <scope>NUCLEOTIDE SEQUENCE</scope>
    <source>
        <strain evidence="1">54006</strain>
    </source>
</reference>
<reference evidence="1" key="1">
    <citation type="submission" date="2011-11" db="EMBL/GenBank/DDBJ databases">
        <title>The Genome Sequence of Fusarium oxysporum II5.</title>
        <authorList>
            <consortium name="The Broad Institute Genome Sequencing Platform"/>
            <person name="Ma L.-J."/>
            <person name="Gale L.R."/>
            <person name="Schwartz D.C."/>
            <person name="Zhou S."/>
            <person name="Corby-Kistler H."/>
            <person name="Young S.K."/>
            <person name="Zeng Q."/>
            <person name="Gargeya S."/>
            <person name="Fitzgerald M."/>
            <person name="Haas B."/>
            <person name="Abouelleil A."/>
            <person name="Alvarado L."/>
            <person name="Arachchi H.M."/>
            <person name="Berlin A."/>
            <person name="Brown A."/>
            <person name="Chapman S.B."/>
            <person name="Chen Z."/>
            <person name="Dunbar C."/>
            <person name="Freedman E."/>
            <person name="Gearin G."/>
            <person name="Goldberg J."/>
            <person name="Griggs A."/>
            <person name="Gujja S."/>
            <person name="Heiman D."/>
            <person name="Howarth C."/>
            <person name="Larson L."/>
            <person name="Lui A."/>
            <person name="MacDonald P.J.P."/>
            <person name="Montmayeur A."/>
            <person name="Murphy C."/>
            <person name="Neiman D."/>
            <person name="Pearson M."/>
            <person name="Priest M."/>
            <person name="Roberts A."/>
            <person name="Saif S."/>
            <person name="Shea T."/>
            <person name="Shenoy N."/>
            <person name="Sisk P."/>
            <person name="Stolte C."/>
            <person name="Sykes S."/>
            <person name="Wortman J."/>
            <person name="Nusbaum C."/>
            <person name="Birren B."/>
        </authorList>
    </citation>
    <scope>NUCLEOTIDE SEQUENCE [LARGE SCALE GENOMIC DNA]</scope>
    <source>
        <strain evidence="1">54006</strain>
    </source>
</reference>
<dbReference type="HOGENOM" id="CLU_2573979_0_0_1"/>
<protein>
    <submittedName>
        <fullName evidence="1">Uncharacterized protein</fullName>
    </submittedName>
</protein>
<dbReference type="RefSeq" id="XP_031051921.1">
    <property type="nucleotide sequence ID" value="XM_031218365.1"/>
</dbReference>
<dbReference type="AlphaFoldDB" id="X0J0G5"/>